<feature type="domain" description="Gfo/Idh/MocA-like oxidoreductase N-terminal" evidence="1">
    <location>
        <begin position="6"/>
        <end position="78"/>
    </location>
</feature>
<organism evidence="3">
    <name type="scientific">marine metagenome</name>
    <dbReference type="NCBI Taxonomy" id="408172"/>
    <lineage>
        <taxon>unclassified sequences</taxon>
        <taxon>metagenomes</taxon>
        <taxon>ecological metagenomes</taxon>
    </lineage>
</organism>
<sequence>IELYPNVNCLSSIEHAFKNDFDGFVVATPPITHVKLAEQILTKNKPVLVEKPLTLSIDEAQSLKNLVENFNGKLMVGHLLLFHPAIMKMKKMIQDDMLGNLQYIYSNRLNLGVVRKEENVFWSFAPHDLSLFQFFTESFPVNVQSSGGAYIQKNIHDTTMTYLKYPNGIHGHIYVSWLHPFKEHRLVIIGSKGSLHFEDAVGKKPLLYYEKDQNGNSDLSSIKNKPSKTIDYESTLPLTNELKYFIDVIRGKAIDKATLNEGLDVVRILEMATNSLSPTSS</sequence>
<name>A0A382W0Z3_9ZZZZ</name>
<dbReference type="AlphaFoldDB" id="A0A382W0Z3"/>
<dbReference type="EMBL" id="UINC01156193">
    <property type="protein sequence ID" value="SVD52472.1"/>
    <property type="molecule type" value="Genomic_DNA"/>
</dbReference>
<gene>
    <name evidence="3" type="ORF">METZ01_LOCUS405326</name>
</gene>
<accession>A0A382W0Z3</accession>
<feature type="non-terminal residue" evidence="3">
    <location>
        <position position="281"/>
    </location>
</feature>
<dbReference type="GO" id="GO:0000166">
    <property type="term" value="F:nucleotide binding"/>
    <property type="evidence" value="ECO:0007669"/>
    <property type="project" value="InterPro"/>
</dbReference>
<dbReference type="InterPro" id="IPR036291">
    <property type="entry name" value="NAD(P)-bd_dom_sf"/>
</dbReference>
<dbReference type="PANTHER" id="PTHR43377">
    <property type="entry name" value="BILIVERDIN REDUCTASE A"/>
    <property type="match status" value="1"/>
</dbReference>
<dbReference type="InterPro" id="IPR000683">
    <property type="entry name" value="Gfo/Idh/MocA-like_OxRdtase_N"/>
</dbReference>
<dbReference type="SUPFAM" id="SSF55347">
    <property type="entry name" value="Glyceraldehyde-3-phosphate dehydrogenase-like, C-terminal domain"/>
    <property type="match status" value="1"/>
</dbReference>
<dbReference type="Gene3D" id="3.40.50.720">
    <property type="entry name" value="NAD(P)-binding Rossmann-like Domain"/>
    <property type="match status" value="1"/>
</dbReference>
<evidence type="ECO:0000259" key="2">
    <source>
        <dbReference type="Pfam" id="PF22725"/>
    </source>
</evidence>
<reference evidence="3" key="1">
    <citation type="submission" date="2018-05" db="EMBL/GenBank/DDBJ databases">
        <authorList>
            <person name="Lanie J.A."/>
            <person name="Ng W.-L."/>
            <person name="Kazmierczak K.M."/>
            <person name="Andrzejewski T.M."/>
            <person name="Davidsen T.M."/>
            <person name="Wayne K.J."/>
            <person name="Tettelin H."/>
            <person name="Glass J.I."/>
            <person name="Rusch D."/>
            <person name="Podicherti R."/>
            <person name="Tsui H.-C.T."/>
            <person name="Winkler M.E."/>
        </authorList>
    </citation>
    <scope>NUCLEOTIDE SEQUENCE</scope>
</reference>
<evidence type="ECO:0000313" key="3">
    <source>
        <dbReference type="EMBL" id="SVD52472.1"/>
    </source>
</evidence>
<dbReference type="Gene3D" id="3.30.360.10">
    <property type="entry name" value="Dihydrodipicolinate Reductase, domain 2"/>
    <property type="match status" value="1"/>
</dbReference>
<dbReference type="InterPro" id="IPR055170">
    <property type="entry name" value="GFO_IDH_MocA-like_dom"/>
</dbReference>
<dbReference type="Pfam" id="PF22725">
    <property type="entry name" value="GFO_IDH_MocA_C3"/>
    <property type="match status" value="1"/>
</dbReference>
<dbReference type="SUPFAM" id="SSF51735">
    <property type="entry name" value="NAD(P)-binding Rossmann-fold domains"/>
    <property type="match status" value="1"/>
</dbReference>
<evidence type="ECO:0008006" key="4">
    <source>
        <dbReference type="Google" id="ProtNLM"/>
    </source>
</evidence>
<feature type="non-terminal residue" evidence="3">
    <location>
        <position position="1"/>
    </location>
</feature>
<dbReference type="Pfam" id="PF01408">
    <property type="entry name" value="GFO_IDH_MocA"/>
    <property type="match status" value="1"/>
</dbReference>
<feature type="domain" description="GFO/IDH/MocA-like oxidoreductase" evidence="2">
    <location>
        <begin position="87"/>
        <end position="195"/>
    </location>
</feature>
<evidence type="ECO:0000259" key="1">
    <source>
        <dbReference type="Pfam" id="PF01408"/>
    </source>
</evidence>
<dbReference type="PANTHER" id="PTHR43377:SF6">
    <property type="entry name" value="GFO_IDH_MOCA-LIKE OXIDOREDUCTASE N-TERMINAL DOMAIN-CONTAINING PROTEIN"/>
    <property type="match status" value="1"/>
</dbReference>
<protein>
    <recommendedName>
        <fullName evidence="4">Gfo/Idh/MocA-like oxidoreductase N-terminal domain-containing protein</fullName>
    </recommendedName>
</protein>
<proteinExistence type="predicted"/>
<dbReference type="InterPro" id="IPR051450">
    <property type="entry name" value="Gfo/Idh/MocA_Oxidoreductases"/>
</dbReference>